<protein>
    <submittedName>
        <fullName evidence="2">Uncharacterized protein</fullName>
    </submittedName>
</protein>
<sequence length="428" mass="51209">IRFSNSLAEQNLDKQTYNQIAHIFSIILKDATTPLEAENQQLRDQLFQLQQLSISTQEQNQSQSRQIHNMQRKIDDLTQKRDQAVLKLQSQNSDFIANSQLCAEMREQKAKYISEIEQLNQKLENQQFNYRNKLETQESLFEVEKEAFKEHINQLGEQQLQQKQIYQTKINQEISQAESFRLKLAEFQQLYLEQKEMNQNLKADIYRLQLETLKKDSTIEFLQVQNTQLKKTQQDQFEQIQVLKQPTARKKVIIEKEQVSQQQIDQIIEKFNNFTTQIFQLQKEIDLLRNIQSELIQLNTENEKEKLFYEQKLKICSEKLSKFEFSEEIMQKAEMQEIITTLKKQNEFYKTEVQIVQQKTEMKEAQFYKLENEQIQKEVKSLQKQLQNAKNELMEVEMMLYNEKQIDTKKARKPKPILGPVKQLDHLK</sequence>
<name>A0A146JXS4_9EUKA</name>
<feature type="non-terminal residue" evidence="2">
    <location>
        <position position="1"/>
    </location>
</feature>
<accession>A0A146JXS4</accession>
<proteinExistence type="predicted"/>
<keyword evidence="1" id="KW-0175">Coiled coil</keyword>
<feature type="coiled-coil region" evidence="1">
    <location>
        <begin position="332"/>
        <end position="399"/>
    </location>
</feature>
<feature type="coiled-coil region" evidence="1">
    <location>
        <begin position="60"/>
        <end position="140"/>
    </location>
</feature>
<reference evidence="2" key="1">
    <citation type="submission" date="2015-07" db="EMBL/GenBank/DDBJ databases">
        <title>Adaptation to a free-living lifestyle via gene acquisitions in the diplomonad Trepomonas sp. PC1.</title>
        <authorList>
            <person name="Xu F."/>
            <person name="Jerlstrom-Hultqvist J."/>
            <person name="Kolisko M."/>
            <person name="Simpson A.G.B."/>
            <person name="Roger A.J."/>
            <person name="Svard S.G."/>
            <person name="Andersson J.O."/>
        </authorList>
    </citation>
    <scope>NUCLEOTIDE SEQUENCE</scope>
    <source>
        <strain evidence="2">PC1</strain>
    </source>
</reference>
<dbReference type="AlphaFoldDB" id="A0A146JXS4"/>
<dbReference type="EMBL" id="GDID01007113">
    <property type="protein sequence ID" value="JAP89493.1"/>
    <property type="molecule type" value="Transcribed_RNA"/>
</dbReference>
<organism evidence="2">
    <name type="scientific">Trepomonas sp. PC1</name>
    <dbReference type="NCBI Taxonomy" id="1076344"/>
    <lineage>
        <taxon>Eukaryota</taxon>
        <taxon>Metamonada</taxon>
        <taxon>Diplomonadida</taxon>
        <taxon>Hexamitidae</taxon>
        <taxon>Hexamitinae</taxon>
        <taxon>Trepomonas</taxon>
    </lineage>
</organism>
<evidence type="ECO:0000313" key="2">
    <source>
        <dbReference type="EMBL" id="JAP89493.1"/>
    </source>
</evidence>
<gene>
    <name evidence="2" type="ORF">TPC1_31012</name>
</gene>
<evidence type="ECO:0000256" key="1">
    <source>
        <dbReference type="SAM" id="Coils"/>
    </source>
</evidence>